<dbReference type="AlphaFoldDB" id="A0AAV5W2I1"/>
<sequence>LSFLLFISFFPLFIHSETCGYNRIPFGFEVHKNGHLTLLCSRPNCFDKRYAECDERPERSECKGNDTWVGGMERTVDGQLFLQCCKFEPLSIYGEKLFDDVKVRRGEYFEGEEKTEEKDDYVIYFDLITNIRRIGAKSTRDMRNEHYELSVSRFHCGKEPESKTEWKKTNTWPHFNTKGD</sequence>
<accession>A0AAV5W2I1</accession>
<protein>
    <recommendedName>
        <fullName evidence="5">WxxW domain-containing protein</fullName>
    </recommendedName>
</protein>
<evidence type="ECO:0000313" key="4">
    <source>
        <dbReference type="Proteomes" id="UP001432322"/>
    </source>
</evidence>
<feature type="chain" id="PRO_5043551650" description="WxxW domain-containing protein" evidence="2">
    <location>
        <begin position="17"/>
        <end position="180"/>
    </location>
</feature>
<keyword evidence="2" id="KW-0732">Signal</keyword>
<comment type="caution">
    <text evidence="3">The sequence shown here is derived from an EMBL/GenBank/DDBJ whole genome shotgun (WGS) entry which is preliminary data.</text>
</comment>
<dbReference type="PANTHER" id="PTHR46706:SF12">
    <property type="entry name" value="PROTEIN QUA-1-RELATED"/>
    <property type="match status" value="1"/>
</dbReference>
<evidence type="ECO:0000313" key="3">
    <source>
        <dbReference type="EMBL" id="GMT24129.1"/>
    </source>
</evidence>
<proteinExistence type="predicted"/>
<dbReference type="EMBL" id="BTSY01000004">
    <property type="protein sequence ID" value="GMT24129.1"/>
    <property type="molecule type" value="Genomic_DNA"/>
</dbReference>
<dbReference type="Proteomes" id="UP001432322">
    <property type="component" value="Unassembled WGS sequence"/>
</dbReference>
<reference evidence="3" key="1">
    <citation type="submission" date="2023-10" db="EMBL/GenBank/DDBJ databases">
        <title>Genome assembly of Pristionchus species.</title>
        <authorList>
            <person name="Yoshida K."/>
            <person name="Sommer R.J."/>
        </authorList>
    </citation>
    <scope>NUCLEOTIDE SEQUENCE</scope>
    <source>
        <strain evidence="3">RS5133</strain>
    </source>
</reference>
<evidence type="ECO:0000256" key="1">
    <source>
        <dbReference type="ARBA" id="ARBA00022473"/>
    </source>
</evidence>
<dbReference type="PANTHER" id="PTHR46706">
    <property type="entry name" value="PROTEIN QUA-1-RELATED"/>
    <property type="match status" value="1"/>
</dbReference>
<feature type="non-terminal residue" evidence="3">
    <location>
        <position position="180"/>
    </location>
</feature>
<keyword evidence="4" id="KW-1185">Reference proteome</keyword>
<organism evidence="3 4">
    <name type="scientific">Pristionchus fissidentatus</name>
    <dbReference type="NCBI Taxonomy" id="1538716"/>
    <lineage>
        <taxon>Eukaryota</taxon>
        <taxon>Metazoa</taxon>
        <taxon>Ecdysozoa</taxon>
        <taxon>Nematoda</taxon>
        <taxon>Chromadorea</taxon>
        <taxon>Rhabditida</taxon>
        <taxon>Rhabditina</taxon>
        <taxon>Diplogasteromorpha</taxon>
        <taxon>Diplogasteroidea</taxon>
        <taxon>Neodiplogasteridae</taxon>
        <taxon>Pristionchus</taxon>
    </lineage>
</organism>
<name>A0AAV5W2I1_9BILA</name>
<feature type="non-terminal residue" evidence="3">
    <location>
        <position position="1"/>
    </location>
</feature>
<evidence type="ECO:0008006" key="5">
    <source>
        <dbReference type="Google" id="ProtNLM"/>
    </source>
</evidence>
<evidence type="ECO:0000256" key="2">
    <source>
        <dbReference type="SAM" id="SignalP"/>
    </source>
</evidence>
<dbReference type="InterPro" id="IPR052140">
    <property type="entry name" value="Dev_Signal_Hedgehog-like"/>
</dbReference>
<keyword evidence="1" id="KW-0217">Developmental protein</keyword>
<gene>
    <name evidence="3" type="ORF">PFISCL1PPCAC_15426</name>
</gene>
<feature type="signal peptide" evidence="2">
    <location>
        <begin position="1"/>
        <end position="16"/>
    </location>
</feature>